<comment type="caution">
    <text evidence="2">The sequence shown here is derived from an EMBL/GenBank/DDBJ whole genome shotgun (WGS) entry which is preliminary data.</text>
</comment>
<protein>
    <recommendedName>
        <fullName evidence="4">Prolyl 4-hydroxylase alpha subunit Fe(2+) 2OG dioxygenase domain-containing protein</fullName>
    </recommendedName>
</protein>
<organism evidence="2 3">
    <name type="scientific">Marasmius tenuissimus</name>
    <dbReference type="NCBI Taxonomy" id="585030"/>
    <lineage>
        <taxon>Eukaryota</taxon>
        <taxon>Fungi</taxon>
        <taxon>Dikarya</taxon>
        <taxon>Basidiomycota</taxon>
        <taxon>Agaricomycotina</taxon>
        <taxon>Agaricomycetes</taxon>
        <taxon>Agaricomycetidae</taxon>
        <taxon>Agaricales</taxon>
        <taxon>Marasmiineae</taxon>
        <taxon>Marasmiaceae</taxon>
        <taxon>Marasmius</taxon>
    </lineage>
</organism>
<evidence type="ECO:0000256" key="1">
    <source>
        <dbReference type="SAM" id="MobiDB-lite"/>
    </source>
</evidence>
<sequence>MFGQWNREGATARAATTFDVTQAVLAAYEDEDAPDGVVDLPPLEGLSVEDDETVPIPARPSGPDAGRPALPRSENARKHAQRAIKRAKLDQETGGSSGYRPNYGHHISGPGQPSIEAEMDSNVFHEATAGYIGKERVAQGDGRVWSLAELKEKGFRYQAVDSECTTPILDRNDTIMAVLIAPPKGDPTWENVVSEAAHCLEDTREKLSFSKKCLQHRRGEFPVQPIGVSYGGGQEYPKRIYHNNNNRKLLEGLIGRRCFRRLAGHASAGFATWAPPLYDEYVEYKERLRQSDPSLRFNFTNSIWSCTTFNFGPKTVTVQHVDHLNYIYGWCGITALGSFDFRKGGHFVLWDLELVLEFPAGWTILLPSAYIRHSNTPIGRSETRYSFTQYTAGGLFRWVDDGFKARSKMSEDEKKEAQKIQRQKLRKGLNLYCKLGDLKRIYKSK</sequence>
<dbReference type="EMBL" id="JBBXMP010000111">
    <property type="protein sequence ID" value="KAL0062221.1"/>
    <property type="molecule type" value="Genomic_DNA"/>
</dbReference>
<dbReference type="Gene3D" id="3.60.130.30">
    <property type="match status" value="1"/>
</dbReference>
<evidence type="ECO:0000313" key="3">
    <source>
        <dbReference type="Proteomes" id="UP001437256"/>
    </source>
</evidence>
<reference evidence="2 3" key="1">
    <citation type="submission" date="2024-05" db="EMBL/GenBank/DDBJ databases">
        <title>A draft genome resource for the thread blight pathogen Marasmius tenuissimus strain MS-2.</title>
        <authorList>
            <person name="Yulfo-Soto G.E."/>
            <person name="Baruah I.K."/>
            <person name="Amoako-Attah I."/>
            <person name="Bukari Y."/>
            <person name="Meinhardt L.W."/>
            <person name="Bailey B.A."/>
            <person name="Cohen S.P."/>
        </authorList>
    </citation>
    <scope>NUCLEOTIDE SEQUENCE [LARGE SCALE GENOMIC DNA]</scope>
    <source>
        <strain evidence="2 3">MS-2</strain>
    </source>
</reference>
<gene>
    <name evidence="2" type="ORF">AAF712_010903</name>
</gene>
<proteinExistence type="predicted"/>
<name>A0ABR2ZMG6_9AGAR</name>
<dbReference type="Proteomes" id="UP001437256">
    <property type="component" value="Unassembled WGS sequence"/>
</dbReference>
<accession>A0ABR2ZMG6</accession>
<evidence type="ECO:0008006" key="4">
    <source>
        <dbReference type="Google" id="ProtNLM"/>
    </source>
</evidence>
<evidence type="ECO:0000313" key="2">
    <source>
        <dbReference type="EMBL" id="KAL0062221.1"/>
    </source>
</evidence>
<feature type="region of interest" description="Disordered" evidence="1">
    <location>
        <begin position="33"/>
        <end position="111"/>
    </location>
</feature>
<keyword evidence="3" id="KW-1185">Reference proteome</keyword>